<evidence type="ECO:0000313" key="2">
    <source>
        <dbReference type="Proteomes" id="UP000199109"/>
    </source>
</evidence>
<name>A0A1G7CWE9_9FLAO</name>
<dbReference type="STRING" id="641691.SAMN05421636_10559"/>
<organism evidence="1 2">
    <name type="scientific">Pricia antarctica</name>
    <dbReference type="NCBI Taxonomy" id="641691"/>
    <lineage>
        <taxon>Bacteria</taxon>
        <taxon>Pseudomonadati</taxon>
        <taxon>Bacteroidota</taxon>
        <taxon>Flavobacteriia</taxon>
        <taxon>Flavobacteriales</taxon>
        <taxon>Flavobacteriaceae</taxon>
        <taxon>Pricia</taxon>
    </lineage>
</organism>
<sequence length="47" mass="5485">MGGMHNMYFENIDPIQHILQTKEEDSPAKVWKHKISIAKIDNGLNEY</sequence>
<dbReference type="AlphaFoldDB" id="A0A1G7CWE9"/>
<reference evidence="1 2" key="1">
    <citation type="submission" date="2016-10" db="EMBL/GenBank/DDBJ databases">
        <authorList>
            <person name="de Groot N.N."/>
        </authorList>
    </citation>
    <scope>NUCLEOTIDE SEQUENCE [LARGE SCALE GENOMIC DNA]</scope>
    <source>
        <strain evidence="1 2">DSM 23421</strain>
    </source>
</reference>
<keyword evidence="2" id="KW-1185">Reference proteome</keyword>
<accession>A0A1G7CWE9</accession>
<gene>
    <name evidence="1" type="ORF">SAMN05421636_10559</name>
</gene>
<dbReference type="Proteomes" id="UP000199109">
    <property type="component" value="Unassembled WGS sequence"/>
</dbReference>
<proteinExistence type="predicted"/>
<evidence type="ECO:0000313" key="1">
    <source>
        <dbReference type="EMBL" id="SDE43627.1"/>
    </source>
</evidence>
<protein>
    <submittedName>
        <fullName evidence="1">Uncharacterized protein</fullName>
    </submittedName>
</protein>
<dbReference type="EMBL" id="FNAO01000005">
    <property type="protein sequence ID" value="SDE43627.1"/>
    <property type="molecule type" value="Genomic_DNA"/>
</dbReference>